<protein>
    <submittedName>
        <fullName evidence="7">MerR family transcriptional regulator</fullName>
    </submittedName>
</protein>
<dbReference type="InterPro" id="IPR003759">
    <property type="entry name" value="Cbl-bd_cap"/>
</dbReference>
<feature type="domain" description="HTH merR-type" evidence="5">
    <location>
        <begin position="19"/>
        <end position="77"/>
    </location>
</feature>
<dbReference type="CDD" id="cd01104">
    <property type="entry name" value="HTH_MlrA-CarA"/>
    <property type="match status" value="1"/>
</dbReference>
<dbReference type="SUPFAM" id="SSF52242">
    <property type="entry name" value="Cobalamin (vitamin B12)-binding domain"/>
    <property type="match status" value="1"/>
</dbReference>
<dbReference type="EMBL" id="JBHUMV010000006">
    <property type="protein sequence ID" value="MFD2755187.1"/>
    <property type="molecule type" value="Genomic_DNA"/>
</dbReference>
<sequence>MPIQATFDCSQTLRDASPMLRIAAVERETGIAKDTLRIWEKRYGFPRPSRDSTGDRVYDSSQVLQLKQIRRLLDAGMRPGKVVGLSATDLAQLLAESGYTVAPSLSKTKNGFVQTDSTVSALLDLIGEHSALALRHALAHAQMRMGVAPFVTELVAPLSEAVGEAWAQGRFKVFEEHFYTEVVSSLLRETITSLTPLSNAQYPKVLLTTLPQEQHGLGLLMVEALLTLEGCECVSLGTQTPLEELTDAALAHRADVIALSFSNVNSARFVQDNLRALRHQLPQSIQLWVGGACPVLYQHRIDGVIPVGQLTRIPEAVTLWRHRG</sequence>
<dbReference type="InterPro" id="IPR000551">
    <property type="entry name" value="MerR-type_HTH_dom"/>
</dbReference>
<comment type="caution">
    <text evidence="7">The sequence shown here is derived from an EMBL/GenBank/DDBJ whole genome shotgun (WGS) entry which is preliminary data.</text>
</comment>
<dbReference type="SUPFAM" id="SSF46955">
    <property type="entry name" value="Putative DNA-binding domain"/>
    <property type="match status" value="1"/>
</dbReference>
<evidence type="ECO:0000256" key="4">
    <source>
        <dbReference type="ARBA" id="ARBA00023163"/>
    </source>
</evidence>
<evidence type="ECO:0000313" key="8">
    <source>
        <dbReference type="Proteomes" id="UP001597463"/>
    </source>
</evidence>
<evidence type="ECO:0000313" key="7">
    <source>
        <dbReference type="EMBL" id="MFD2755187.1"/>
    </source>
</evidence>
<organism evidence="7 8">
    <name type="scientific">Comamonas terrae</name>
    <dbReference type="NCBI Taxonomy" id="673548"/>
    <lineage>
        <taxon>Bacteria</taxon>
        <taxon>Pseudomonadati</taxon>
        <taxon>Pseudomonadota</taxon>
        <taxon>Betaproteobacteria</taxon>
        <taxon>Burkholderiales</taxon>
        <taxon>Comamonadaceae</taxon>
        <taxon>Comamonas</taxon>
    </lineage>
</organism>
<dbReference type="PANTHER" id="PTHR30204:SF69">
    <property type="entry name" value="MERR-FAMILY TRANSCRIPTIONAL REGULATOR"/>
    <property type="match status" value="1"/>
</dbReference>
<dbReference type="InterPro" id="IPR009061">
    <property type="entry name" value="DNA-bd_dom_put_sf"/>
</dbReference>
<dbReference type="InterPro" id="IPR036724">
    <property type="entry name" value="Cobalamin-bd_sf"/>
</dbReference>
<evidence type="ECO:0000256" key="2">
    <source>
        <dbReference type="ARBA" id="ARBA00023015"/>
    </source>
</evidence>
<dbReference type="PROSITE" id="PS50937">
    <property type="entry name" value="HTH_MERR_2"/>
    <property type="match status" value="1"/>
</dbReference>
<dbReference type="Gene3D" id="1.10.1240.10">
    <property type="entry name" value="Methionine synthase domain"/>
    <property type="match status" value="1"/>
</dbReference>
<dbReference type="RefSeq" id="WP_066478229.1">
    <property type="nucleotide sequence ID" value="NZ_BCNT01000008.1"/>
</dbReference>
<dbReference type="InterPro" id="IPR047057">
    <property type="entry name" value="MerR_fam"/>
</dbReference>
<proteinExistence type="predicted"/>
<dbReference type="PANTHER" id="PTHR30204">
    <property type="entry name" value="REDOX-CYCLING DRUG-SENSING TRANSCRIPTIONAL ACTIVATOR SOXR"/>
    <property type="match status" value="1"/>
</dbReference>
<dbReference type="Gene3D" id="1.10.1660.10">
    <property type="match status" value="1"/>
</dbReference>
<dbReference type="Gene3D" id="3.40.50.280">
    <property type="entry name" value="Cobalamin-binding domain"/>
    <property type="match status" value="1"/>
</dbReference>
<evidence type="ECO:0000259" key="5">
    <source>
        <dbReference type="PROSITE" id="PS50937"/>
    </source>
</evidence>
<dbReference type="Pfam" id="PF02310">
    <property type="entry name" value="B12-binding"/>
    <property type="match status" value="1"/>
</dbReference>
<keyword evidence="2" id="KW-0805">Transcription regulation</keyword>
<gene>
    <name evidence="7" type="ORF">ACFSW6_13905</name>
</gene>
<dbReference type="InterPro" id="IPR006158">
    <property type="entry name" value="Cobalamin-bd"/>
</dbReference>
<name>A0ABW5UNJ0_9BURK</name>
<keyword evidence="3" id="KW-0238">DNA-binding</keyword>
<accession>A0ABW5UNJ0</accession>
<dbReference type="InterPro" id="IPR036594">
    <property type="entry name" value="Meth_synthase_dom"/>
</dbReference>
<keyword evidence="8" id="KW-1185">Reference proteome</keyword>
<feature type="domain" description="B12-binding" evidence="6">
    <location>
        <begin position="202"/>
        <end position="324"/>
    </location>
</feature>
<dbReference type="Proteomes" id="UP001597463">
    <property type="component" value="Unassembled WGS sequence"/>
</dbReference>
<evidence type="ECO:0000256" key="3">
    <source>
        <dbReference type="ARBA" id="ARBA00023125"/>
    </source>
</evidence>
<keyword evidence="4" id="KW-0804">Transcription</keyword>
<dbReference type="SMART" id="SM00422">
    <property type="entry name" value="HTH_MERR"/>
    <property type="match status" value="1"/>
</dbReference>
<evidence type="ECO:0000259" key="6">
    <source>
        <dbReference type="PROSITE" id="PS51332"/>
    </source>
</evidence>
<evidence type="ECO:0000256" key="1">
    <source>
        <dbReference type="ARBA" id="ARBA00022491"/>
    </source>
</evidence>
<reference evidence="8" key="1">
    <citation type="journal article" date="2019" name="Int. J. Syst. Evol. Microbiol.">
        <title>The Global Catalogue of Microorganisms (GCM) 10K type strain sequencing project: providing services to taxonomists for standard genome sequencing and annotation.</title>
        <authorList>
            <consortium name="The Broad Institute Genomics Platform"/>
            <consortium name="The Broad Institute Genome Sequencing Center for Infectious Disease"/>
            <person name="Wu L."/>
            <person name="Ma J."/>
        </authorList>
    </citation>
    <scope>NUCLEOTIDE SEQUENCE [LARGE SCALE GENOMIC DNA]</scope>
    <source>
        <strain evidence="8">TISTR 1906</strain>
    </source>
</reference>
<dbReference type="PROSITE" id="PS51332">
    <property type="entry name" value="B12_BINDING"/>
    <property type="match status" value="1"/>
</dbReference>
<dbReference type="Pfam" id="PF13411">
    <property type="entry name" value="MerR_1"/>
    <property type="match status" value="1"/>
</dbReference>
<keyword evidence="1" id="KW-0678">Repressor</keyword>
<dbReference type="Pfam" id="PF02607">
    <property type="entry name" value="B12-binding_2"/>
    <property type="match status" value="1"/>
</dbReference>